<dbReference type="SUPFAM" id="SSF56317">
    <property type="entry name" value="Carbon-nitrogen hydrolase"/>
    <property type="match status" value="1"/>
</dbReference>
<proteinExistence type="predicted"/>
<dbReference type="PROSITE" id="PS50263">
    <property type="entry name" value="CN_HYDROLASE"/>
    <property type="match status" value="1"/>
</dbReference>
<name>A0ABP1FEK8_9FLAO</name>
<dbReference type="PANTHER" id="PTHR47799:SF1">
    <property type="entry name" value="OMEGA-AMIDASE YAFV"/>
    <property type="match status" value="1"/>
</dbReference>
<dbReference type="EC" id="3.5.1.3" evidence="2"/>
<dbReference type="CDD" id="cd07575">
    <property type="entry name" value="Xc-1258_like"/>
    <property type="match status" value="1"/>
</dbReference>
<protein>
    <submittedName>
        <fullName evidence="2">Omega-amidase YafV</fullName>
        <ecNumber evidence="2">3.5.1.3</ecNumber>
    </submittedName>
</protein>
<dbReference type="InterPro" id="IPR036526">
    <property type="entry name" value="C-N_Hydrolase_sf"/>
</dbReference>
<evidence type="ECO:0000313" key="2">
    <source>
        <dbReference type="EMBL" id="CAL2108226.1"/>
    </source>
</evidence>
<sequence>MTSKLHIALIQSDLVWENPEANRLAFSEKINDLPKNTDLIILPEMFTTGFTMNAHPYAETMQGETVTWMQQLAQQKNAAIVGSTIIKEEVENEVNYFNRLLFVHPTGDIEFYDKKHTFTLANEHTVYTAGTKKIHIDYKGWKICPLICYDLRFPAWARNTDYYDVLLYVASWPKPRINAWDALLKARAIENMSYTIGVNRVGTDGLNFEYSGNSVLYDTLGNCLAKKDNGEDTVLMVEIDKEQQETLRTKFSFLEDRDLFVIQ</sequence>
<comment type="caution">
    <text evidence="2">The sequence shown here is derived from an EMBL/GenBank/DDBJ whole genome shotgun (WGS) entry which is preliminary data.</text>
</comment>
<dbReference type="Pfam" id="PF00795">
    <property type="entry name" value="CN_hydrolase"/>
    <property type="match status" value="1"/>
</dbReference>
<evidence type="ECO:0000313" key="3">
    <source>
        <dbReference type="Proteomes" id="UP001497602"/>
    </source>
</evidence>
<dbReference type="EMBL" id="CAXJRC010000043">
    <property type="protein sequence ID" value="CAL2108226.1"/>
    <property type="molecule type" value="Genomic_DNA"/>
</dbReference>
<dbReference type="Proteomes" id="UP001497602">
    <property type="component" value="Unassembled WGS sequence"/>
</dbReference>
<dbReference type="InterPro" id="IPR003010">
    <property type="entry name" value="C-N_Hydrolase"/>
</dbReference>
<dbReference type="NCBIfam" id="NF007757">
    <property type="entry name" value="PRK10438.1"/>
    <property type="match status" value="1"/>
</dbReference>
<accession>A0ABP1FEK8</accession>
<dbReference type="RefSeq" id="WP_348739812.1">
    <property type="nucleotide sequence ID" value="NZ_CAXJRC010000043.1"/>
</dbReference>
<dbReference type="Gene3D" id="3.60.110.10">
    <property type="entry name" value="Carbon-nitrogen hydrolase"/>
    <property type="match status" value="1"/>
</dbReference>
<reference evidence="2 3" key="1">
    <citation type="submission" date="2024-05" db="EMBL/GenBank/DDBJ databases">
        <authorList>
            <person name="Duchaud E."/>
        </authorList>
    </citation>
    <scope>NUCLEOTIDE SEQUENCE [LARGE SCALE GENOMIC DNA]</scope>
    <source>
        <strain evidence="2">Ena-SAMPLE-TAB-13-05-2024-13:56:06:370-140305</strain>
    </source>
</reference>
<evidence type="ECO:0000259" key="1">
    <source>
        <dbReference type="PROSITE" id="PS50263"/>
    </source>
</evidence>
<gene>
    <name evidence="2" type="primary">yafV</name>
    <name evidence="2" type="ORF">T190115A13A_60221</name>
</gene>
<keyword evidence="3" id="KW-1185">Reference proteome</keyword>
<organism evidence="2 3">
    <name type="scientific">Tenacibaculum vairaonense</name>
    <dbReference type="NCBI Taxonomy" id="3137860"/>
    <lineage>
        <taxon>Bacteria</taxon>
        <taxon>Pseudomonadati</taxon>
        <taxon>Bacteroidota</taxon>
        <taxon>Flavobacteriia</taxon>
        <taxon>Flavobacteriales</taxon>
        <taxon>Flavobacteriaceae</taxon>
        <taxon>Tenacibaculum</taxon>
    </lineage>
</organism>
<dbReference type="GO" id="GO:0050152">
    <property type="term" value="F:omega-amidase activity"/>
    <property type="evidence" value="ECO:0007669"/>
    <property type="project" value="UniProtKB-EC"/>
</dbReference>
<dbReference type="InterPro" id="IPR052737">
    <property type="entry name" value="Omega-amidase_YafV"/>
</dbReference>
<dbReference type="PANTHER" id="PTHR47799">
    <property type="entry name" value="OMEGA-AMIDASE YAFV"/>
    <property type="match status" value="1"/>
</dbReference>
<feature type="domain" description="CN hydrolase" evidence="1">
    <location>
        <begin position="5"/>
        <end position="241"/>
    </location>
</feature>
<keyword evidence="2" id="KW-0378">Hydrolase</keyword>